<organism evidence="4 5">
    <name type="scientific">Saxophila tyrrhenica</name>
    <dbReference type="NCBI Taxonomy" id="1690608"/>
    <lineage>
        <taxon>Eukaryota</taxon>
        <taxon>Fungi</taxon>
        <taxon>Dikarya</taxon>
        <taxon>Ascomycota</taxon>
        <taxon>Pezizomycotina</taxon>
        <taxon>Dothideomycetes</taxon>
        <taxon>Dothideomycetidae</taxon>
        <taxon>Mycosphaerellales</taxon>
        <taxon>Extremaceae</taxon>
        <taxon>Saxophila</taxon>
    </lineage>
</organism>
<dbReference type="GeneID" id="89929101"/>
<dbReference type="Proteomes" id="UP001337655">
    <property type="component" value="Unassembled WGS sequence"/>
</dbReference>
<sequence>MPSRRGQRRRTQRRPSSSNISVAVPSTIAESPPPPAVQPYTAQSWLGPQALTQPIPAPDPLLDQSVQIGDHESTLIELYFAKFHHAHPILVPKLTYCSLPLPDSLRAVVRFIGSILAANMGSEQYKHDAIYALKQDLTWTPYRVQGLLLFAIALHSINEQAEAQSYLSNAVDLANVLGMNRYGFATQHGEGNAMLEESFRRTWWELFFIDGMFAALQQRSWFRCNTVELKAGLPCEDPVFLAGTGFPTAPTLSQFDNRVFEDEDINFSSYCYRTEAVRILARVLAIAEDPDVEKDEFTAVDNALAGWKYHLPPCKADIARTVNAGEPDELMFQAHLIINNATIMLHLPRSNLRSIHPLTAEATCCPWSRPLAPTFSQHNHLMKVTAASQGLSDLAALRSNHDHTPFLACGLIMGSLVQLSICSLHASHCISQHRERVMLMIGVLKALGRVWPLAQLGLSQVRTYAKEVLQRPVDTMAAPLPSEPILETPMNGGADGETHEDFTQIDISWMDDLLQQPMGGLQPNGTPLSYDTFLNL</sequence>
<dbReference type="PANTHER" id="PTHR47431">
    <property type="entry name" value="ZN(II)2CYS6 TRANSCRIPTION FACTOR (EUROFUNG)-RELATED"/>
    <property type="match status" value="1"/>
</dbReference>
<evidence type="ECO:0000259" key="3">
    <source>
        <dbReference type="Pfam" id="PF04082"/>
    </source>
</evidence>
<keyword evidence="5" id="KW-1185">Reference proteome</keyword>
<accession>A0AAV9P2Z1</accession>
<dbReference type="GO" id="GO:0008270">
    <property type="term" value="F:zinc ion binding"/>
    <property type="evidence" value="ECO:0007669"/>
    <property type="project" value="InterPro"/>
</dbReference>
<dbReference type="Pfam" id="PF04082">
    <property type="entry name" value="Fungal_trans"/>
    <property type="match status" value="1"/>
</dbReference>
<feature type="compositionally biased region" description="Basic residues" evidence="2">
    <location>
        <begin position="1"/>
        <end position="13"/>
    </location>
</feature>
<dbReference type="InterPro" id="IPR007219">
    <property type="entry name" value="XnlR_reg_dom"/>
</dbReference>
<comment type="caution">
    <text evidence="4">The sequence shown here is derived from an EMBL/GenBank/DDBJ whole genome shotgun (WGS) entry which is preliminary data.</text>
</comment>
<dbReference type="RefSeq" id="XP_064656844.1">
    <property type="nucleotide sequence ID" value="XM_064805002.1"/>
</dbReference>
<feature type="domain" description="Xylanolytic transcriptional activator regulatory" evidence="3">
    <location>
        <begin position="141"/>
        <end position="238"/>
    </location>
</feature>
<name>A0AAV9P2Z1_9PEZI</name>
<keyword evidence="1" id="KW-0539">Nucleus</keyword>
<dbReference type="GO" id="GO:0003677">
    <property type="term" value="F:DNA binding"/>
    <property type="evidence" value="ECO:0007669"/>
    <property type="project" value="InterPro"/>
</dbReference>
<dbReference type="AlphaFoldDB" id="A0AAV9P2Z1"/>
<dbReference type="EMBL" id="JAVRRT010000012">
    <property type="protein sequence ID" value="KAK5167036.1"/>
    <property type="molecule type" value="Genomic_DNA"/>
</dbReference>
<proteinExistence type="predicted"/>
<evidence type="ECO:0000313" key="4">
    <source>
        <dbReference type="EMBL" id="KAK5167036.1"/>
    </source>
</evidence>
<feature type="region of interest" description="Disordered" evidence="2">
    <location>
        <begin position="1"/>
        <end position="41"/>
    </location>
</feature>
<evidence type="ECO:0000313" key="5">
    <source>
        <dbReference type="Proteomes" id="UP001337655"/>
    </source>
</evidence>
<dbReference type="GO" id="GO:0006351">
    <property type="term" value="P:DNA-templated transcription"/>
    <property type="evidence" value="ECO:0007669"/>
    <property type="project" value="InterPro"/>
</dbReference>
<evidence type="ECO:0000256" key="2">
    <source>
        <dbReference type="SAM" id="MobiDB-lite"/>
    </source>
</evidence>
<gene>
    <name evidence="4" type="ORF">LTR77_007765</name>
</gene>
<dbReference type="CDD" id="cd12148">
    <property type="entry name" value="fungal_TF_MHR"/>
    <property type="match status" value="1"/>
</dbReference>
<protein>
    <recommendedName>
        <fullName evidence="3">Xylanolytic transcriptional activator regulatory domain-containing protein</fullName>
    </recommendedName>
</protein>
<dbReference type="PANTHER" id="PTHR47431:SF2">
    <property type="entry name" value="ZN(II)2CYS6 TRANSCRIPTION FACTOR (EUROFUNG)"/>
    <property type="match status" value="1"/>
</dbReference>
<reference evidence="4 5" key="1">
    <citation type="submission" date="2023-08" db="EMBL/GenBank/DDBJ databases">
        <title>Black Yeasts Isolated from many extreme environments.</title>
        <authorList>
            <person name="Coleine C."/>
            <person name="Stajich J.E."/>
            <person name="Selbmann L."/>
        </authorList>
    </citation>
    <scope>NUCLEOTIDE SEQUENCE [LARGE SCALE GENOMIC DNA]</scope>
    <source>
        <strain evidence="4 5">CCFEE 5935</strain>
    </source>
</reference>
<evidence type="ECO:0000256" key="1">
    <source>
        <dbReference type="ARBA" id="ARBA00023242"/>
    </source>
</evidence>